<dbReference type="InterPro" id="IPR023465">
    <property type="entry name" value="Riboflavin_kinase_dom_sf"/>
</dbReference>
<dbReference type="Proteomes" id="UP000005926">
    <property type="component" value="Unassembled WGS sequence"/>
</dbReference>
<comment type="pathway">
    <text evidence="1 14">Cofactor biosynthesis; FAD biosynthesis; FAD from FMN: step 1/1.</text>
</comment>
<dbReference type="GO" id="GO:0005524">
    <property type="term" value="F:ATP binding"/>
    <property type="evidence" value="ECO:0007669"/>
    <property type="project" value="UniProtKB-UniRule"/>
</dbReference>
<evidence type="ECO:0000256" key="1">
    <source>
        <dbReference type="ARBA" id="ARBA00004726"/>
    </source>
</evidence>
<dbReference type="GO" id="GO:0006747">
    <property type="term" value="P:FAD biosynthetic process"/>
    <property type="evidence" value="ECO:0007669"/>
    <property type="project" value="UniProtKB-UniRule"/>
</dbReference>
<dbReference type="eggNOG" id="COG0196">
    <property type="taxonomic scope" value="Bacteria"/>
</dbReference>
<gene>
    <name evidence="16" type="primary">ribF</name>
    <name evidence="16" type="ORF">HMPREF0444_0439</name>
</gene>
<dbReference type="InterPro" id="IPR023468">
    <property type="entry name" value="Riboflavin_kinase"/>
</dbReference>
<evidence type="ECO:0000313" key="17">
    <source>
        <dbReference type="Proteomes" id="UP000005926"/>
    </source>
</evidence>
<dbReference type="HOGENOM" id="CLU_048437_0_2_9"/>
<dbReference type="Pfam" id="PF06574">
    <property type="entry name" value="FAD_syn"/>
    <property type="match status" value="1"/>
</dbReference>
<comment type="caution">
    <text evidence="16">The sequence shown here is derived from an EMBL/GenBank/DDBJ whole genome shotgun (WGS) entry which is preliminary data.</text>
</comment>
<dbReference type="GO" id="GO:0009398">
    <property type="term" value="P:FMN biosynthetic process"/>
    <property type="evidence" value="ECO:0007669"/>
    <property type="project" value="UniProtKB-UniRule"/>
</dbReference>
<dbReference type="STRING" id="638301.HMPREF0444_0439"/>
<dbReference type="PANTHER" id="PTHR22749:SF6">
    <property type="entry name" value="RIBOFLAVIN KINASE"/>
    <property type="match status" value="1"/>
</dbReference>
<keyword evidence="6 14" id="KW-0548">Nucleotidyltransferase</keyword>
<dbReference type="NCBIfam" id="TIGR00125">
    <property type="entry name" value="cyt_tran_rel"/>
    <property type="match status" value="1"/>
</dbReference>
<dbReference type="GeneID" id="78413229"/>
<dbReference type="CDD" id="cd02064">
    <property type="entry name" value="FAD_synthetase_N"/>
    <property type="match status" value="1"/>
</dbReference>
<keyword evidence="7 14" id="KW-0547">Nucleotide-binding</keyword>
<evidence type="ECO:0000256" key="12">
    <source>
        <dbReference type="ARBA" id="ARBA00047880"/>
    </source>
</evidence>
<keyword evidence="10 14" id="KW-0067">ATP-binding</keyword>
<dbReference type="InterPro" id="IPR004821">
    <property type="entry name" value="Cyt_trans-like"/>
</dbReference>
<keyword evidence="3 14" id="KW-0285">Flavoprotein</keyword>
<dbReference type="GO" id="GO:0008531">
    <property type="term" value="F:riboflavin kinase activity"/>
    <property type="evidence" value="ECO:0007669"/>
    <property type="project" value="UniProtKB-UniRule"/>
</dbReference>
<comment type="pathway">
    <text evidence="2 14">Cofactor biosynthesis; FMN biosynthesis; FMN from riboflavin (ATP route): step 1/1.</text>
</comment>
<dbReference type="InterPro" id="IPR014729">
    <property type="entry name" value="Rossmann-like_a/b/a_fold"/>
</dbReference>
<dbReference type="InterPro" id="IPR015865">
    <property type="entry name" value="Riboflavin_kinase_bac/euk"/>
</dbReference>
<dbReference type="Gene3D" id="3.40.50.620">
    <property type="entry name" value="HUPs"/>
    <property type="match status" value="1"/>
</dbReference>
<dbReference type="PANTHER" id="PTHR22749">
    <property type="entry name" value="RIBOFLAVIN KINASE/FMN ADENYLYLTRANSFERASE"/>
    <property type="match status" value="1"/>
</dbReference>
<dbReference type="SMART" id="SM00904">
    <property type="entry name" value="Flavokinase"/>
    <property type="match status" value="1"/>
</dbReference>
<proteinExistence type="inferred from homology"/>
<evidence type="ECO:0000256" key="11">
    <source>
        <dbReference type="ARBA" id="ARBA00023268"/>
    </source>
</evidence>
<evidence type="ECO:0000256" key="4">
    <source>
        <dbReference type="ARBA" id="ARBA00022643"/>
    </source>
</evidence>
<comment type="catalytic activity">
    <reaction evidence="12 14">
        <text>riboflavin + ATP = FMN + ADP + H(+)</text>
        <dbReference type="Rhea" id="RHEA:14357"/>
        <dbReference type="ChEBI" id="CHEBI:15378"/>
        <dbReference type="ChEBI" id="CHEBI:30616"/>
        <dbReference type="ChEBI" id="CHEBI:57986"/>
        <dbReference type="ChEBI" id="CHEBI:58210"/>
        <dbReference type="ChEBI" id="CHEBI:456216"/>
        <dbReference type="EC" id="2.7.1.26"/>
    </reaction>
</comment>
<comment type="similarity">
    <text evidence="14">Belongs to the ribF family.</text>
</comment>
<dbReference type="GO" id="GO:0003919">
    <property type="term" value="F:FMN adenylyltransferase activity"/>
    <property type="evidence" value="ECO:0007669"/>
    <property type="project" value="UniProtKB-UniRule"/>
</dbReference>
<protein>
    <recommendedName>
        <fullName evidence="14">Riboflavin biosynthesis protein</fullName>
    </recommendedName>
    <domain>
        <recommendedName>
            <fullName evidence="14">Riboflavin kinase</fullName>
            <ecNumber evidence="14">2.7.1.26</ecNumber>
        </recommendedName>
        <alternativeName>
            <fullName evidence="14">Flavokinase</fullName>
        </alternativeName>
    </domain>
    <domain>
        <recommendedName>
            <fullName evidence="14">FMN adenylyltransferase</fullName>
            <ecNumber evidence="14">2.7.7.2</ecNumber>
        </recommendedName>
        <alternativeName>
            <fullName evidence="14">FAD pyrophosphorylase</fullName>
        </alternativeName>
        <alternativeName>
            <fullName evidence="14">FAD synthase</fullName>
        </alternativeName>
    </domain>
</protein>
<evidence type="ECO:0000256" key="3">
    <source>
        <dbReference type="ARBA" id="ARBA00022630"/>
    </source>
</evidence>
<keyword evidence="8 14" id="KW-0418">Kinase</keyword>
<dbReference type="InterPro" id="IPR015864">
    <property type="entry name" value="FAD_synthase"/>
</dbReference>
<dbReference type="FunFam" id="3.40.50.620:FF:000021">
    <property type="entry name" value="Riboflavin biosynthesis protein"/>
    <property type="match status" value="1"/>
</dbReference>
<evidence type="ECO:0000256" key="8">
    <source>
        <dbReference type="ARBA" id="ARBA00022777"/>
    </source>
</evidence>
<evidence type="ECO:0000256" key="2">
    <source>
        <dbReference type="ARBA" id="ARBA00005201"/>
    </source>
</evidence>
<keyword evidence="9 14" id="KW-0274">FAD</keyword>
<dbReference type="RefSeq" id="WP_005605545.1">
    <property type="nucleotide sequence ID" value="NZ_CP102283.1"/>
</dbReference>
<name>C8NEU4_9LACT</name>
<evidence type="ECO:0000256" key="6">
    <source>
        <dbReference type="ARBA" id="ARBA00022695"/>
    </source>
</evidence>
<accession>C8NEU4</accession>
<dbReference type="NCBIfam" id="TIGR00083">
    <property type="entry name" value="ribF"/>
    <property type="match status" value="1"/>
</dbReference>
<dbReference type="EMBL" id="ACKZ01000011">
    <property type="protein sequence ID" value="EEW37798.1"/>
    <property type="molecule type" value="Genomic_DNA"/>
</dbReference>
<keyword evidence="5 14" id="KW-0808">Transferase</keyword>
<keyword evidence="4 14" id="KW-0288">FMN</keyword>
<evidence type="ECO:0000256" key="13">
    <source>
        <dbReference type="ARBA" id="ARBA00049494"/>
    </source>
</evidence>
<evidence type="ECO:0000256" key="14">
    <source>
        <dbReference type="PIRNR" id="PIRNR004491"/>
    </source>
</evidence>
<dbReference type="UniPathway" id="UPA00276">
    <property type="reaction ID" value="UER00406"/>
</dbReference>
<evidence type="ECO:0000256" key="9">
    <source>
        <dbReference type="ARBA" id="ARBA00022827"/>
    </source>
</evidence>
<dbReference type="InterPro" id="IPR002606">
    <property type="entry name" value="Riboflavin_kinase_bac"/>
</dbReference>
<dbReference type="AlphaFoldDB" id="C8NEU4"/>
<dbReference type="GO" id="GO:0009231">
    <property type="term" value="P:riboflavin biosynthetic process"/>
    <property type="evidence" value="ECO:0007669"/>
    <property type="project" value="InterPro"/>
</dbReference>
<dbReference type="EC" id="2.7.1.26" evidence="14"/>
<evidence type="ECO:0000256" key="10">
    <source>
        <dbReference type="ARBA" id="ARBA00022840"/>
    </source>
</evidence>
<dbReference type="UniPathway" id="UPA00277">
    <property type="reaction ID" value="UER00407"/>
</dbReference>
<dbReference type="SUPFAM" id="SSF52374">
    <property type="entry name" value="Nucleotidylyl transferase"/>
    <property type="match status" value="1"/>
</dbReference>
<evidence type="ECO:0000256" key="7">
    <source>
        <dbReference type="ARBA" id="ARBA00022741"/>
    </source>
</evidence>
<evidence type="ECO:0000259" key="15">
    <source>
        <dbReference type="SMART" id="SM00904"/>
    </source>
</evidence>
<sequence length="316" mass="35866">MQTIELSHPYAKECIIQEPIVLALGFFDGIHLGHKEVITTAKKVAEERGYKVAVMSFNQHPSVIFQNVDPDSIQYVSPIERKKELLKELGVDIFYLVDFTKEFGALSPQEFVDQYIVGLNAKVVVAGFDYTYGKRDVANMELLPKYASNRFEIISIPEQKSDNGKISSTAVRDLLLQGEIEKANELLGYDYIMDGVVVHGFGRGSKMLGFPTANIEVSNDTFLLKNGVYIVEMFVEGKWIPGMASIGINPTFDDVHKVTIEVNLLDFDKDIYHLPVRVKWLKYLRPELKFEGIDALIAQLKKDEQDTRNYFKTKRG</sequence>
<comment type="catalytic activity">
    <reaction evidence="13 14">
        <text>FMN + ATP + H(+) = FAD + diphosphate</text>
        <dbReference type="Rhea" id="RHEA:17237"/>
        <dbReference type="ChEBI" id="CHEBI:15378"/>
        <dbReference type="ChEBI" id="CHEBI:30616"/>
        <dbReference type="ChEBI" id="CHEBI:33019"/>
        <dbReference type="ChEBI" id="CHEBI:57692"/>
        <dbReference type="ChEBI" id="CHEBI:58210"/>
        <dbReference type="EC" id="2.7.7.2"/>
    </reaction>
</comment>
<evidence type="ECO:0000313" key="16">
    <source>
        <dbReference type="EMBL" id="EEW37798.1"/>
    </source>
</evidence>
<reference evidence="16 17" key="1">
    <citation type="submission" date="2009-08" db="EMBL/GenBank/DDBJ databases">
        <authorList>
            <person name="Muzny D."/>
            <person name="Qin X."/>
            <person name="Deng J."/>
            <person name="Jiang H."/>
            <person name="Liu Y."/>
            <person name="Qu J."/>
            <person name="Song X.-Z."/>
            <person name="Zhang L."/>
            <person name="Thornton R."/>
            <person name="Coyle M."/>
            <person name="Francisco L."/>
            <person name="Jackson L."/>
            <person name="Javaid M."/>
            <person name="Korchina V."/>
            <person name="Kovar C."/>
            <person name="Mata R."/>
            <person name="Mathew T."/>
            <person name="Ngo R."/>
            <person name="Nguyen L."/>
            <person name="Nguyen N."/>
            <person name="Okwuonu G."/>
            <person name="Ongeri F."/>
            <person name="Pham C."/>
            <person name="Simmons D."/>
            <person name="Wilczek-Boney K."/>
            <person name="Hale W."/>
            <person name="Jakkamsetti A."/>
            <person name="Pham P."/>
            <person name="Ruth R."/>
            <person name="San Lucas F."/>
            <person name="Warren J."/>
            <person name="Zhang J."/>
            <person name="Zhao Z."/>
            <person name="Zhou C."/>
            <person name="Zhu D."/>
            <person name="Lee S."/>
            <person name="Bess C."/>
            <person name="Blankenburg K."/>
            <person name="Forbes L."/>
            <person name="Fu Q."/>
            <person name="Gubbala S."/>
            <person name="Hirani K."/>
            <person name="Jayaseelan J.C."/>
            <person name="Lara F."/>
            <person name="Munidasa M."/>
            <person name="Palculict T."/>
            <person name="Patil S."/>
            <person name="Pu L.-L."/>
            <person name="Saada N."/>
            <person name="Tang L."/>
            <person name="Weissenberger G."/>
            <person name="Zhu Y."/>
            <person name="Hemphill L."/>
            <person name="Shang Y."/>
            <person name="Youmans B."/>
            <person name="Ayvaz T."/>
            <person name="Ross M."/>
            <person name="Santibanez J."/>
            <person name="Aqrawi P."/>
            <person name="Gross S."/>
            <person name="Joshi V."/>
            <person name="Fowler G."/>
            <person name="Nazareth L."/>
            <person name="Reid J."/>
            <person name="Worley K."/>
            <person name="Petrosino J."/>
            <person name="Highlander S."/>
            <person name="Gibbs R."/>
        </authorList>
    </citation>
    <scope>NUCLEOTIDE SEQUENCE [LARGE SCALE GENOMIC DNA]</scope>
    <source>
        <strain evidence="16 17">ATCC 49175</strain>
    </source>
</reference>
<feature type="domain" description="Riboflavin kinase" evidence="15">
    <location>
        <begin position="186"/>
        <end position="312"/>
    </location>
</feature>
<dbReference type="EC" id="2.7.7.2" evidence="14"/>
<organism evidence="16 17">
    <name type="scientific">Granulicatella adiacens ATCC 49175</name>
    <dbReference type="NCBI Taxonomy" id="638301"/>
    <lineage>
        <taxon>Bacteria</taxon>
        <taxon>Bacillati</taxon>
        <taxon>Bacillota</taxon>
        <taxon>Bacilli</taxon>
        <taxon>Lactobacillales</taxon>
        <taxon>Carnobacteriaceae</taxon>
        <taxon>Granulicatella</taxon>
    </lineage>
</organism>
<dbReference type="PIRSF" id="PIRSF004491">
    <property type="entry name" value="FAD_Synth"/>
    <property type="match status" value="1"/>
</dbReference>
<keyword evidence="11" id="KW-0511">Multifunctional enzyme</keyword>
<keyword evidence="17" id="KW-1185">Reference proteome</keyword>
<dbReference type="SUPFAM" id="SSF82114">
    <property type="entry name" value="Riboflavin kinase-like"/>
    <property type="match status" value="1"/>
</dbReference>
<dbReference type="Pfam" id="PF01687">
    <property type="entry name" value="Flavokinase"/>
    <property type="match status" value="1"/>
</dbReference>
<evidence type="ECO:0000256" key="5">
    <source>
        <dbReference type="ARBA" id="ARBA00022679"/>
    </source>
</evidence>
<dbReference type="Gene3D" id="2.40.30.30">
    <property type="entry name" value="Riboflavin kinase-like"/>
    <property type="match status" value="1"/>
</dbReference>